<dbReference type="Proteomes" id="UP000258309">
    <property type="component" value="Unassembled WGS sequence"/>
</dbReference>
<dbReference type="AlphaFoldDB" id="A0A3E2GVK3"/>
<keyword evidence="3" id="KW-1185">Reference proteome</keyword>
<keyword evidence="1" id="KW-1133">Transmembrane helix</keyword>
<evidence type="ECO:0000256" key="1">
    <source>
        <dbReference type="SAM" id="Phobius"/>
    </source>
</evidence>
<sequence length="158" mass="16161">MACFQHASTALGVALGMALGEALVKALRSVTPLMNALTGSPPLRVPPVRAFLIGLLALKEISLGLALAGVAHTGVACVTYIVFTVSGLAYLILDALWGVACTIPSVLASLILATLASVGCTADRIAAWFAIKTLTCLIADLAFRANLRASDIPMSAVA</sequence>
<keyword evidence="1" id="KW-0812">Transmembrane</keyword>
<evidence type="ECO:0000313" key="3">
    <source>
        <dbReference type="Proteomes" id="UP000258309"/>
    </source>
</evidence>
<accession>A0A3E2GVK3</accession>
<protein>
    <submittedName>
        <fullName evidence="2">Uncharacterized protein</fullName>
    </submittedName>
</protein>
<name>A0A3E2GVK3_SCYLI</name>
<gene>
    <name evidence="2" type="ORF">B7463_g11122</name>
</gene>
<feature type="transmembrane region" description="Helical" evidence="1">
    <location>
        <begin position="50"/>
        <end position="83"/>
    </location>
</feature>
<evidence type="ECO:0000313" key="2">
    <source>
        <dbReference type="EMBL" id="RFU25215.1"/>
    </source>
</evidence>
<feature type="transmembrane region" description="Helical" evidence="1">
    <location>
        <begin position="125"/>
        <end position="143"/>
    </location>
</feature>
<feature type="transmembrane region" description="Helical" evidence="1">
    <location>
        <begin position="95"/>
        <end position="119"/>
    </location>
</feature>
<organism evidence="2 3">
    <name type="scientific">Scytalidium lignicola</name>
    <name type="common">Hyphomycete</name>
    <dbReference type="NCBI Taxonomy" id="5539"/>
    <lineage>
        <taxon>Eukaryota</taxon>
        <taxon>Fungi</taxon>
        <taxon>Dikarya</taxon>
        <taxon>Ascomycota</taxon>
        <taxon>Pezizomycotina</taxon>
        <taxon>Leotiomycetes</taxon>
        <taxon>Leotiomycetes incertae sedis</taxon>
        <taxon>Scytalidium</taxon>
    </lineage>
</organism>
<dbReference type="EMBL" id="NCSJ02000352">
    <property type="protein sequence ID" value="RFU25215.1"/>
    <property type="molecule type" value="Genomic_DNA"/>
</dbReference>
<proteinExistence type="predicted"/>
<feature type="non-terminal residue" evidence="2">
    <location>
        <position position="158"/>
    </location>
</feature>
<reference evidence="2 3" key="1">
    <citation type="submission" date="2018-05" db="EMBL/GenBank/DDBJ databases">
        <title>Draft genome sequence of Scytalidium lignicola DSM 105466, a ubiquitous saprotrophic fungus.</title>
        <authorList>
            <person name="Buettner E."/>
            <person name="Gebauer A.M."/>
            <person name="Hofrichter M."/>
            <person name="Liers C."/>
            <person name="Kellner H."/>
        </authorList>
    </citation>
    <scope>NUCLEOTIDE SEQUENCE [LARGE SCALE GENOMIC DNA]</scope>
    <source>
        <strain evidence="2 3">DSM 105466</strain>
    </source>
</reference>
<comment type="caution">
    <text evidence="2">The sequence shown here is derived from an EMBL/GenBank/DDBJ whole genome shotgun (WGS) entry which is preliminary data.</text>
</comment>
<feature type="non-terminal residue" evidence="2">
    <location>
        <position position="1"/>
    </location>
</feature>
<keyword evidence="1" id="KW-0472">Membrane</keyword>